<feature type="chain" id="PRO_5042177931" evidence="2">
    <location>
        <begin position="19"/>
        <end position="98"/>
    </location>
</feature>
<evidence type="ECO:0000313" key="3">
    <source>
        <dbReference type="EMBL" id="GLD53456.1"/>
    </source>
</evidence>
<feature type="compositionally biased region" description="Polar residues" evidence="1">
    <location>
        <begin position="70"/>
        <end position="79"/>
    </location>
</feature>
<feature type="compositionally biased region" description="Basic residues" evidence="1">
    <location>
        <begin position="56"/>
        <end position="66"/>
    </location>
</feature>
<dbReference type="EMBL" id="BRZM01000017">
    <property type="protein sequence ID" value="GLD53456.1"/>
    <property type="molecule type" value="Genomic_DNA"/>
</dbReference>
<feature type="compositionally biased region" description="Basic and acidic residues" evidence="1">
    <location>
        <begin position="80"/>
        <end position="98"/>
    </location>
</feature>
<evidence type="ECO:0000313" key="4">
    <source>
        <dbReference type="Proteomes" id="UP001279410"/>
    </source>
</evidence>
<feature type="region of interest" description="Disordered" evidence="1">
    <location>
        <begin position="20"/>
        <end position="98"/>
    </location>
</feature>
<sequence>MQIVSLLVVLFAMLVMLGVPKDHKGPHGAHRNTGLQKSHWCKRPPNNFGPRQNHQTVRHSHSKPHKCNQALHSSGSATRTKIDRSSEAAVEKPEGGGK</sequence>
<evidence type="ECO:0000256" key="1">
    <source>
        <dbReference type="SAM" id="MobiDB-lite"/>
    </source>
</evidence>
<name>A0AAD3MGN9_LATJO</name>
<protein>
    <submittedName>
        <fullName evidence="3">Roundabout homolog 1-like isoform X5</fullName>
    </submittedName>
</protein>
<dbReference type="Proteomes" id="UP001279410">
    <property type="component" value="Unassembled WGS sequence"/>
</dbReference>
<organism evidence="3 4">
    <name type="scientific">Lates japonicus</name>
    <name type="common">Japanese lates</name>
    <dbReference type="NCBI Taxonomy" id="270547"/>
    <lineage>
        <taxon>Eukaryota</taxon>
        <taxon>Metazoa</taxon>
        <taxon>Chordata</taxon>
        <taxon>Craniata</taxon>
        <taxon>Vertebrata</taxon>
        <taxon>Euteleostomi</taxon>
        <taxon>Actinopterygii</taxon>
        <taxon>Neopterygii</taxon>
        <taxon>Teleostei</taxon>
        <taxon>Neoteleostei</taxon>
        <taxon>Acanthomorphata</taxon>
        <taxon>Carangaria</taxon>
        <taxon>Carangaria incertae sedis</taxon>
        <taxon>Centropomidae</taxon>
        <taxon>Lates</taxon>
    </lineage>
</organism>
<proteinExistence type="predicted"/>
<keyword evidence="2" id="KW-0732">Signal</keyword>
<comment type="caution">
    <text evidence="3">The sequence shown here is derived from an EMBL/GenBank/DDBJ whole genome shotgun (WGS) entry which is preliminary data.</text>
</comment>
<dbReference type="AlphaFoldDB" id="A0AAD3MGN9"/>
<reference evidence="3" key="1">
    <citation type="submission" date="2022-08" db="EMBL/GenBank/DDBJ databases">
        <title>Genome sequencing of akame (Lates japonicus).</title>
        <authorList>
            <person name="Hashiguchi Y."/>
            <person name="Takahashi H."/>
        </authorList>
    </citation>
    <scope>NUCLEOTIDE SEQUENCE</scope>
    <source>
        <strain evidence="3">Kochi</strain>
    </source>
</reference>
<feature type="signal peptide" evidence="2">
    <location>
        <begin position="1"/>
        <end position="18"/>
    </location>
</feature>
<keyword evidence="4" id="KW-1185">Reference proteome</keyword>
<evidence type="ECO:0000256" key="2">
    <source>
        <dbReference type="SAM" id="SignalP"/>
    </source>
</evidence>
<gene>
    <name evidence="3" type="ORF">AKAME5_000621100</name>
</gene>
<accession>A0AAD3MGN9</accession>